<dbReference type="InterPro" id="IPR051685">
    <property type="entry name" value="Ycf3/AcsC/BcsC/TPR_MFPF"/>
</dbReference>
<evidence type="ECO:0000313" key="4">
    <source>
        <dbReference type="EMBL" id="CAD8125390.1"/>
    </source>
</evidence>
<sequence>MNIVCPVKNHRSIIERFCIFYNCDETKRVMCDECYSEQRHSNHRDQKKIIEVFEFIGEKSKECQDRIIQKLDQLFNQIEQSYQDIKNGLNQKYLLSKLQVQEYNGDQIHEVLCQMIKMEELYDPLNVIVKNFQTLIQNLQEFEDALNLPSLNYIQCSKESQQQSDKYFEKGYQLFNRDEFQQAIQILDESLKYNEKNILSLWCRSTCLSFLNDQNDAIKWIDKALYIDPNHVDSLYRKSECLSLLGKHEEALKTVEIALSIDSQNTDDYTEKLNVQVYQVNKRNHSKFQNYFYFNIQKIQIFCGEKLNVQACQENKKKLLNWQIRFWQQTLIILIHYLEECLLLQGQQIEALLWIEKGLKIDPEHINLLYIGAKCLNLLGRQREAIKMIDKLLQKTLLILMDQQQNRMMNIVCPVKNHRSIIERFCIFYNCDETKRVMCDECYSEQRHSNHRDQKKIIEVFEFIGEKSKECQDRIIQKLDQLFNQIEQSYQDIKNGLNQKYLLSKLQVQEYNGDQIHEVLCQMIKMEELYDPLNVIVKNFQTLIQNLQEFEDALNLPSLNYIQCSKESQQQSDKYFEKGYQLFNRDEFQQAIQILDESLKYNEKNILSLWCRSTCLSFLNDQNDAIKWIDKALYIDPNHVDSLYRKSECLSLLGKHEEALKTVEIALSIDSQNTDDYTEKLNVQVYQVNKRNHSKFQNYFYFNIQKIQIFCGEKLNVQACQENKKKLLNWQIRFWQQTLIILIHYLEECLLLQGQQIEALLWIEKGLKIDPEHINLLYIGAKCLNLLGRQREAIKMIDKLLQKTLLILMDQQQNVIAQLNKAISKKLQI</sequence>
<dbReference type="SMART" id="SM00028">
    <property type="entry name" value="TPR"/>
    <property type="match status" value="8"/>
</dbReference>
<dbReference type="OrthoDB" id="420945at2759"/>
<keyword evidence="2 3" id="KW-0802">TPR repeat</keyword>
<protein>
    <recommendedName>
        <fullName evidence="6">Tetratricopeptide repeat protein</fullName>
    </recommendedName>
</protein>
<dbReference type="PANTHER" id="PTHR44943:SF4">
    <property type="entry name" value="TPR REPEAT-CONTAINING PROTEIN MJ0798"/>
    <property type="match status" value="1"/>
</dbReference>
<dbReference type="InterPro" id="IPR019734">
    <property type="entry name" value="TPR_rpt"/>
</dbReference>
<dbReference type="AlphaFoldDB" id="A0A8S1REG5"/>
<evidence type="ECO:0008006" key="6">
    <source>
        <dbReference type="Google" id="ProtNLM"/>
    </source>
</evidence>
<dbReference type="Proteomes" id="UP000692954">
    <property type="component" value="Unassembled WGS sequence"/>
</dbReference>
<comment type="caution">
    <text evidence="4">The sequence shown here is derived from an EMBL/GenBank/DDBJ whole genome shotgun (WGS) entry which is preliminary data.</text>
</comment>
<dbReference type="Pfam" id="PF13431">
    <property type="entry name" value="TPR_17"/>
    <property type="match status" value="2"/>
</dbReference>
<reference evidence="4" key="1">
    <citation type="submission" date="2021-01" db="EMBL/GenBank/DDBJ databases">
        <authorList>
            <consortium name="Genoscope - CEA"/>
            <person name="William W."/>
        </authorList>
    </citation>
    <scope>NUCLEOTIDE SEQUENCE</scope>
</reference>
<evidence type="ECO:0000313" key="5">
    <source>
        <dbReference type="Proteomes" id="UP000692954"/>
    </source>
</evidence>
<accession>A0A8S1REG5</accession>
<name>A0A8S1REG5_9CILI</name>
<proteinExistence type="predicted"/>
<dbReference type="EMBL" id="CAJJDN010000158">
    <property type="protein sequence ID" value="CAD8125390.1"/>
    <property type="molecule type" value="Genomic_DNA"/>
</dbReference>
<evidence type="ECO:0000256" key="3">
    <source>
        <dbReference type="PROSITE-ProRule" id="PRU00339"/>
    </source>
</evidence>
<keyword evidence="1" id="KW-0677">Repeat</keyword>
<evidence type="ECO:0000256" key="1">
    <source>
        <dbReference type="ARBA" id="ARBA00022737"/>
    </source>
</evidence>
<keyword evidence="5" id="KW-1185">Reference proteome</keyword>
<evidence type="ECO:0000256" key="2">
    <source>
        <dbReference type="ARBA" id="ARBA00022803"/>
    </source>
</evidence>
<organism evidence="4 5">
    <name type="scientific">Paramecium sonneborni</name>
    <dbReference type="NCBI Taxonomy" id="65129"/>
    <lineage>
        <taxon>Eukaryota</taxon>
        <taxon>Sar</taxon>
        <taxon>Alveolata</taxon>
        <taxon>Ciliophora</taxon>
        <taxon>Intramacronucleata</taxon>
        <taxon>Oligohymenophorea</taxon>
        <taxon>Peniculida</taxon>
        <taxon>Parameciidae</taxon>
        <taxon>Paramecium</taxon>
    </lineage>
</organism>
<gene>
    <name evidence="4" type="ORF">PSON_ATCC_30995.1.T1580113</name>
</gene>
<dbReference type="PANTHER" id="PTHR44943">
    <property type="entry name" value="CELLULOSE SYNTHASE OPERON PROTEIN C"/>
    <property type="match status" value="1"/>
</dbReference>
<feature type="repeat" description="TPR" evidence="3">
    <location>
        <begin position="164"/>
        <end position="197"/>
    </location>
</feature>
<feature type="repeat" description="TPR" evidence="3">
    <location>
        <begin position="572"/>
        <end position="605"/>
    </location>
</feature>
<dbReference type="PROSITE" id="PS50005">
    <property type="entry name" value="TPR"/>
    <property type="match status" value="2"/>
</dbReference>